<accession>A0A2K3KJJ4</accession>
<protein>
    <submittedName>
        <fullName evidence="2">Uncharacterized protein</fullName>
    </submittedName>
</protein>
<dbReference type="ExpressionAtlas" id="A0A2K3KJJ4">
    <property type="expression patterns" value="baseline"/>
</dbReference>
<evidence type="ECO:0000313" key="2">
    <source>
        <dbReference type="EMBL" id="PNX66423.1"/>
    </source>
</evidence>
<name>A0A2K3KJJ4_TRIPR</name>
<feature type="region of interest" description="Disordered" evidence="1">
    <location>
        <begin position="49"/>
        <end position="68"/>
    </location>
</feature>
<reference evidence="2 3" key="2">
    <citation type="journal article" date="2017" name="Front. Plant Sci.">
        <title>Gene Classification and Mining of Molecular Markers Useful in Red Clover (Trifolium pratense) Breeding.</title>
        <authorList>
            <person name="Istvanek J."/>
            <person name="Dluhosova J."/>
            <person name="Dluhos P."/>
            <person name="Patkova L."/>
            <person name="Nedelnik J."/>
            <person name="Repkova J."/>
        </authorList>
    </citation>
    <scope>NUCLEOTIDE SEQUENCE [LARGE SCALE GENOMIC DNA]</scope>
    <source>
        <strain evidence="3">cv. Tatra</strain>
        <tissue evidence="2">Young leaves</tissue>
    </source>
</reference>
<comment type="caution">
    <text evidence="2">The sequence shown here is derived from an EMBL/GenBank/DDBJ whole genome shotgun (WGS) entry which is preliminary data.</text>
</comment>
<reference evidence="2 3" key="1">
    <citation type="journal article" date="2014" name="Am. J. Bot.">
        <title>Genome assembly and annotation for red clover (Trifolium pratense; Fabaceae).</title>
        <authorList>
            <person name="Istvanek J."/>
            <person name="Jaros M."/>
            <person name="Krenek A."/>
            <person name="Repkova J."/>
        </authorList>
    </citation>
    <scope>NUCLEOTIDE SEQUENCE [LARGE SCALE GENOMIC DNA]</scope>
    <source>
        <strain evidence="3">cv. Tatra</strain>
        <tissue evidence="2">Young leaves</tissue>
    </source>
</reference>
<evidence type="ECO:0000313" key="3">
    <source>
        <dbReference type="Proteomes" id="UP000236291"/>
    </source>
</evidence>
<proteinExistence type="predicted"/>
<gene>
    <name evidence="2" type="ORF">L195_g055084</name>
</gene>
<dbReference type="AlphaFoldDB" id="A0A2K3KJJ4"/>
<dbReference type="EMBL" id="ASHM01098902">
    <property type="protein sequence ID" value="PNX66423.1"/>
    <property type="molecule type" value="Genomic_DNA"/>
</dbReference>
<evidence type="ECO:0000256" key="1">
    <source>
        <dbReference type="SAM" id="MobiDB-lite"/>
    </source>
</evidence>
<dbReference type="Proteomes" id="UP000236291">
    <property type="component" value="Unassembled WGS sequence"/>
</dbReference>
<organism evidence="2 3">
    <name type="scientific">Trifolium pratense</name>
    <name type="common">Red clover</name>
    <dbReference type="NCBI Taxonomy" id="57577"/>
    <lineage>
        <taxon>Eukaryota</taxon>
        <taxon>Viridiplantae</taxon>
        <taxon>Streptophyta</taxon>
        <taxon>Embryophyta</taxon>
        <taxon>Tracheophyta</taxon>
        <taxon>Spermatophyta</taxon>
        <taxon>Magnoliopsida</taxon>
        <taxon>eudicotyledons</taxon>
        <taxon>Gunneridae</taxon>
        <taxon>Pentapetalae</taxon>
        <taxon>rosids</taxon>
        <taxon>fabids</taxon>
        <taxon>Fabales</taxon>
        <taxon>Fabaceae</taxon>
        <taxon>Papilionoideae</taxon>
        <taxon>50 kb inversion clade</taxon>
        <taxon>NPAAA clade</taxon>
        <taxon>Hologalegina</taxon>
        <taxon>IRL clade</taxon>
        <taxon>Trifolieae</taxon>
        <taxon>Trifolium</taxon>
    </lineage>
</organism>
<sequence>MVMEGTDMNNVGNRVFQVSPQQVGMMSQPRTNQFLNTSHQNVASQPLMTPFATPQIPQGNDAMEVSPIDGTKDYINQMDKPVDNKFVDSANVNDETLNLELGL</sequence>